<dbReference type="CDD" id="cd21037">
    <property type="entry name" value="MLKL_NTD"/>
    <property type="match status" value="1"/>
</dbReference>
<protein>
    <recommendedName>
        <fullName evidence="1">Novel STAND NTPase 1 domain-containing protein</fullName>
    </recommendedName>
</protein>
<dbReference type="InterPro" id="IPR049052">
    <property type="entry name" value="nSTAND1"/>
</dbReference>
<organism evidence="2 3">
    <name type="scientific">Dendrothele bispora (strain CBS 962.96)</name>
    <dbReference type="NCBI Taxonomy" id="1314807"/>
    <lineage>
        <taxon>Eukaryota</taxon>
        <taxon>Fungi</taxon>
        <taxon>Dikarya</taxon>
        <taxon>Basidiomycota</taxon>
        <taxon>Agaricomycotina</taxon>
        <taxon>Agaricomycetes</taxon>
        <taxon>Agaricomycetidae</taxon>
        <taxon>Agaricales</taxon>
        <taxon>Agaricales incertae sedis</taxon>
        <taxon>Dendrothele</taxon>
    </lineage>
</organism>
<dbReference type="EMBL" id="ML179037">
    <property type="protein sequence ID" value="THV07554.1"/>
    <property type="molecule type" value="Genomic_DNA"/>
</dbReference>
<dbReference type="Gene3D" id="3.40.50.300">
    <property type="entry name" value="P-loop containing nucleotide triphosphate hydrolases"/>
    <property type="match status" value="1"/>
</dbReference>
<dbReference type="PANTHER" id="PTHR47691:SF3">
    <property type="entry name" value="HTH-TYPE TRANSCRIPTIONAL REGULATOR RV0890C-RELATED"/>
    <property type="match status" value="1"/>
</dbReference>
<dbReference type="InterPro" id="IPR036537">
    <property type="entry name" value="Adaptor_Cbl_N_dom_sf"/>
</dbReference>
<accession>A0A4S8MYG4</accession>
<dbReference type="Gene3D" id="1.20.930.20">
    <property type="entry name" value="Adaptor protein Cbl, N-terminal domain"/>
    <property type="match status" value="1"/>
</dbReference>
<dbReference type="InterPro" id="IPR011990">
    <property type="entry name" value="TPR-like_helical_dom_sf"/>
</dbReference>
<feature type="domain" description="Novel STAND NTPase 1" evidence="1">
    <location>
        <begin position="238"/>
        <end position="392"/>
    </location>
</feature>
<keyword evidence="3" id="KW-1185">Reference proteome</keyword>
<dbReference type="OrthoDB" id="1534087at2759"/>
<dbReference type="InterPro" id="IPR059179">
    <property type="entry name" value="MLKL-like_MCAfunc"/>
</dbReference>
<evidence type="ECO:0000313" key="2">
    <source>
        <dbReference type="EMBL" id="THV07554.1"/>
    </source>
</evidence>
<gene>
    <name evidence="2" type="ORF">K435DRAFT_959631</name>
</gene>
<dbReference type="AlphaFoldDB" id="A0A4S8MYG4"/>
<dbReference type="GO" id="GO:0007166">
    <property type="term" value="P:cell surface receptor signaling pathway"/>
    <property type="evidence" value="ECO:0007669"/>
    <property type="project" value="InterPro"/>
</dbReference>
<dbReference type="InterPro" id="IPR027417">
    <property type="entry name" value="P-loop_NTPase"/>
</dbReference>
<name>A0A4S8MYG4_DENBC</name>
<dbReference type="SUPFAM" id="SSF52540">
    <property type="entry name" value="P-loop containing nucleoside triphosphate hydrolases"/>
    <property type="match status" value="1"/>
</dbReference>
<evidence type="ECO:0000259" key="1">
    <source>
        <dbReference type="Pfam" id="PF20703"/>
    </source>
</evidence>
<dbReference type="SUPFAM" id="SSF48452">
    <property type="entry name" value="TPR-like"/>
    <property type="match status" value="2"/>
</dbReference>
<proteinExistence type="predicted"/>
<dbReference type="Gene3D" id="1.25.40.10">
    <property type="entry name" value="Tetratricopeptide repeat domain"/>
    <property type="match status" value="2"/>
</dbReference>
<dbReference type="Pfam" id="PF20703">
    <property type="entry name" value="nSTAND1"/>
    <property type="match status" value="1"/>
</dbReference>
<dbReference type="Proteomes" id="UP000297245">
    <property type="component" value="Unassembled WGS sequence"/>
</dbReference>
<reference evidence="2 3" key="1">
    <citation type="journal article" date="2019" name="Nat. Ecol. Evol.">
        <title>Megaphylogeny resolves global patterns of mushroom evolution.</title>
        <authorList>
            <person name="Varga T."/>
            <person name="Krizsan K."/>
            <person name="Foldi C."/>
            <person name="Dima B."/>
            <person name="Sanchez-Garcia M."/>
            <person name="Sanchez-Ramirez S."/>
            <person name="Szollosi G.J."/>
            <person name="Szarkandi J.G."/>
            <person name="Papp V."/>
            <person name="Albert L."/>
            <person name="Andreopoulos W."/>
            <person name="Angelini C."/>
            <person name="Antonin V."/>
            <person name="Barry K.W."/>
            <person name="Bougher N.L."/>
            <person name="Buchanan P."/>
            <person name="Buyck B."/>
            <person name="Bense V."/>
            <person name="Catcheside P."/>
            <person name="Chovatia M."/>
            <person name="Cooper J."/>
            <person name="Damon W."/>
            <person name="Desjardin D."/>
            <person name="Finy P."/>
            <person name="Geml J."/>
            <person name="Haridas S."/>
            <person name="Hughes K."/>
            <person name="Justo A."/>
            <person name="Karasinski D."/>
            <person name="Kautmanova I."/>
            <person name="Kiss B."/>
            <person name="Kocsube S."/>
            <person name="Kotiranta H."/>
            <person name="LaButti K.M."/>
            <person name="Lechner B.E."/>
            <person name="Liimatainen K."/>
            <person name="Lipzen A."/>
            <person name="Lukacs Z."/>
            <person name="Mihaltcheva S."/>
            <person name="Morgado L.N."/>
            <person name="Niskanen T."/>
            <person name="Noordeloos M.E."/>
            <person name="Ohm R.A."/>
            <person name="Ortiz-Santana B."/>
            <person name="Ovrebo C."/>
            <person name="Racz N."/>
            <person name="Riley R."/>
            <person name="Savchenko A."/>
            <person name="Shiryaev A."/>
            <person name="Soop K."/>
            <person name="Spirin V."/>
            <person name="Szebenyi C."/>
            <person name="Tomsovsky M."/>
            <person name="Tulloss R.E."/>
            <person name="Uehling J."/>
            <person name="Grigoriev I.V."/>
            <person name="Vagvolgyi C."/>
            <person name="Papp T."/>
            <person name="Martin F.M."/>
            <person name="Miettinen O."/>
            <person name="Hibbett D.S."/>
            <person name="Nagy L.G."/>
        </authorList>
    </citation>
    <scope>NUCLEOTIDE SEQUENCE [LARGE SCALE GENOMIC DNA]</scope>
    <source>
        <strain evidence="2 3">CBS 962.96</strain>
    </source>
</reference>
<sequence length="962" mass="109203">MLRLGLPYWLTWKKWFPIDRLPDSLFSTASRLLIPFKDIEFPSKGEIAGDVAIMALKIAKEAIPVPMAQLPVDLAIEVIDACQRTRSSLRRAEEVRDRTTSLLLTIGRKMSEQSADEIPETFKEDIDEIEKLLRDVRTRLGDFCKQSRLFKVFSKRSSEELIDRCLLRLDSCLAKFTLERDLENVFYLQRIEANIEAIKTQNIILQPMIEQLLLNSEHRFHRPSQQTPGQFRFRPRLELFYGRNDAVERLVTRLTLPENNSEQVFIALGGCVGIGKTSLAIAVSEDQSVCDRFENDRFWVHCSKANSATLFLDTLYETLCIRKKTGNTLYDIIAELEPPSENQAHQPFRLLVLDNFETPWSLEAQEHEEVERVLHSLMSIRRLSILITIRANQPPAGLWEMELITVLDPEASRKIYTEIYPESKEEGLSDLLVSLGHLPLAVTLAAQYARTNGATPIELLEAWNHEGANGLTVGDGNDNKITATIKLSVDSPLMRKRPDSLKLLVFLALFPAGVPTTYLHDWLPKSVDRLKALSTLNNAALVEQRDETIVVTPVIRTHVLHPEHTPREILNDTKCHVRRLCCSLLAKHKSHPGEHSYLKDKEFISSQETNFQSILLDATTDPDADMSPDVFGALLTLCWHQVWTRPRLELIKRVCSLSNRLHTRDSRHVAESLACYGEMCYVLTQLKDAIENYTQAHDKFIELGNHIEAAYCTLKLVEARMHRDPLFDEDLALVERAQLEYGRGNTFGEALCLMYTGKVHWQKSLEGGEVDGRLSDALSALKKAKKKFEHLGSRFELAHCLYFLCRAHHQIVLSKQPRQDNDSDETEPSTDLNLSMALRYASDASNLYKKCGYGEYSGRGLIALSNILENQGLYDQALQIAYQALDCWKALGSPFGVAQALHRCGGVFLADGQYMSALDVTRKALRSYAEVDQNNFVKQTLMDKCQTQFDQAERFLGEAGNV</sequence>
<evidence type="ECO:0000313" key="3">
    <source>
        <dbReference type="Proteomes" id="UP000297245"/>
    </source>
</evidence>
<dbReference type="PANTHER" id="PTHR47691">
    <property type="entry name" value="REGULATOR-RELATED"/>
    <property type="match status" value="1"/>
</dbReference>